<sequence length="447" mass="49485">MILKASPANLLLFVLALPFLQLQSAPVSQPTCVLPRRTTAMDTFLASIQTRLKSEPTAPVIVVSGNESADLDSIVSAVTTSFFLSRLQQSLLGQSNAIVVPFVNIDRQDLALRSDVVYLLASSNINPDDLFFRDQLPQLESILQRGPDQLSLFLVDHNQLAIGMSSLSTAKVVGILDHHVDAGLYKDTAKIRRIETVGSCASLIADQFLNDTIALDLKTTDGKGEPDWIQQSARLLLGPVLIDTRNLNPEFKKVTPLDVKIAQQLMPYTGDHSCLTSIFTTIDKARQDTSKLSFYDLLRKDYKEWAVNQTSTGETVLVGMSSVNGVIDLFVKRHGKEVILQALDKWAFKRGLQLFMVLFGQDLGPNNGGYQRQIILDPRSKGLQGFSAQLETATELKLKRTTVVDKHDFVQRGGRAYQQHDISFSRKQIAPIVEKLLTSSDSKQSNM</sequence>
<feature type="domain" description="DHHA2" evidence="6">
    <location>
        <begin position="279"/>
        <end position="437"/>
    </location>
</feature>
<feature type="signal peptide" evidence="5">
    <location>
        <begin position="1"/>
        <end position="24"/>
    </location>
</feature>
<evidence type="ECO:0000256" key="3">
    <source>
        <dbReference type="ARBA" id="ARBA00022801"/>
    </source>
</evidence>
<dbReference type="GO" id="GO:0004309">
    <property type="term" value="F:exopolyphosphatase activity"/>
    <property type="evidence" value="ECO:0007669"/>
    <property type="project" value="TreeGrafter"/>
</dbReference>
<evidence type="ECO:0000256" key="1">
    <source>
        <dbReference type="ARBA" id="ARBA00001936"/>
    </source>
</evidence>
<dbReference type="PANTHER" id="PTHR12112">
    <property type="entry name" value="BNIP - RELATED"/>
    <property type="match status" value="1"/>
</dbReference>
<dbReference type="GO" id="GO:0005737">
    <property type="term" value="C:cytoplasm"/>
    <property type="evidence" value="ECO:0007669"/>
    <property type="project" value="InterPro"/>
</dbReference>
<dbReference type="Proteomes" id="UP000717515">
    <property type="component" value="Unassembled WGS sequence"/>
</dbReference>
<keyword evidence="2" id="KW-0479">Metal-binding</keyword>
<organism evidence="7 8">
    <name type="scientific">Mortierella alpina</name>
    <name type="common">Oleaginous fungus</name>
    <name type="synonym">Mortierella renispora</name>
    <dbReference type="NCBI Taxonomy" id="64518"/>
    <lineage>
        <taxon>Eukaryota</taxon>
        <taxon>Fungi</taxon>
        <taxon>Fungi incertae sedis</taxon>
        <taxon>Mucoromycota</taxon>
        <taxon>Mortierellomycotina</taxon>
        <taxon>Mortierellomycetes</taxon>
        <taxon>Mortierellales</taxon>
        <taxon>Mortierellaceae</taxon>
        <taxon>Mortierella</taxon>
    </lineage>
</organism>
<keyword evidence="3" id="KW-0378">Hydrolase</keyword>
<keyword evidence="4" id="KW-0464">Manganese</keyword>
<evidence type="ECO:0000313" key="7">
    <source>
        <dbReference type="EMBL" id="KAG9327255.1"/>
    </source>
</evidence>
<dbReference type="InterPro" id="IPR038222">
    <property type="entry name" value="DHHA2_dom_sf"/>
</dbReference>
<dbReference type="InterPro" id="IPR004097">
    <property type="entry name" value="DHHA2"/>
</dbReference>
<dbReference type="GO" id="GO:0046872">
    <property type="term" value="F:metal ion binding"/>
    <property type="evidence" value="ECO:0007669"/>
    <property type="project" value="UniProtKB-KW"/>
</dbReference>
<name>A0A9P8D2F1_MORAP</name>
<comment type="caution">
    <text evidence="7">The sequence shown here is derived from an EMBL/GenBank/DDBJ whole genome shotgun (WGS) entry which is preliminary data.</text>
</comment>
<dbReference type="Pfam" id="PF01368">
    <property type="entry name" value="DHH"/>
    <property type="match status" value="1"/>
</dbReference>
<dbReference type="AlphaFoldDB" id="A0A9P8D2F1"/>
<evidence type="ECO:0000256" key="5">
    <source>
        <dbReference type="SAM" id="SignalP"/>
    </source>
</evidence>
<dbReference type="InterPro" id="IPR001667">
    <property type="entry name" value="DDH_dom"/>
</dbReference>
<dbReference type="SMART" id="SM01131">
    <property type="entry name" value="DHHA2"/>
    <property type="match status" value="1"/>
</dbReference>
<evidence type="ECO:0000313" key="8">
    <source>
        <dbReference type="Proteomes" id="UP000717515"/>
    </source>
</evidence>
<dbReference type="PANTHER" id="PTHR12112:SF39">
    <property type="entry name" value="EG:152A3.5 PROTEIN (FBGN0003116_PN PROTEIN)"/>
    <property type="match status" value="1"/>
</dbReference>
<comment type="cofactor">
    <cofactor evidence="1">
        <name>Mn(2+)</name>
        <dbReference type="ChEBI" id="CHEBI:29035"/>
    </cofactor>
</comment>
<accession>A0A9P8D2F1</accession>
<dbReference type="EMBL" id="JAIFTL010000007">
    <property type="protein sequence ID" value="KAG9327255.1"/>
    <property type="molecule type" value="Genomic_DNA"/>
</dbReference>
<proteinExistence type="predicted"/>
<reference evidence="7" key="1">
    <citation type="submission" date="2021-07" db="EMBL/GenBank/DDBJ databases">
        <title>Draft genome of Mortierella alpina, strain LL118, isolated from an aspen leaf litter sample.</title>
        <authorList>
            <person name="Yang S."/>
            <person name="Vinatzer B.A."/>
        </authorList>
    </citation>
    <scope>NUCLEOTIDE SEQUENCE</scope>
    <source>
        <strain evidence="7">LL118</strain>
    </source>
</reference>
<dbReference type="SUPFAM" id="SSF64182">
    <property type="entry name" value="DHH phosphoesterases"/>
    <property type="match status" value="1"/>
</dbReference>
<feature type="chain" id="PRO_5040494843" description="DHHA2 domain-containing protein" evidence="5">
    <location>
        <begin position="25"/>
        <end position="447"/>
    </location>
</feature>
<protein>
    <recommendedName>
        <fullName evidence="6">DHHA2 domain-containing protein</fullName>
    </recommendedName>
</protein>
<gene>
    <name evidence="7" type="ORF">KVV02_002708</name>
</gene>
<keyword evidence="5" id="KW-0732">Signal</keyword>
<dbReference type="Pfam" id="PF02833">
    <property type="entry name" value="DHHA2"/>
    <property type="match status" value="1"/>
</dbReference>
<evidence type="ECO:0000256" key="4">
    <source>
        <dbReference type="ARBA" id="ARBA00023211"/>
    </source>
</evidence>
<dbReference type="Gene3D" id="3.90.1640.10">
    <property type="entry name" value="inorganic pyrophosphatase (n-terminal core)"/>
    <property type="match status" value="1"/>
</dbReference>
<evidence type="ECO:0000256" key="2">
    <source>
        <dbReference type="ARBA" id="ARBA00022723"/>
    </source>
</evidence>
<dbReference type="InterPro" id="IPR038763">
    <property type="entry name" value="DHH_sf"/>
</dbReference>
<dbReference type="Gene3D" id="3.10.310.20">
    <property type="entry name" value="DHHA2 domain"/>
    <property type="match status" value="1"/>
</dbReference>
<evidence type="ECO:0000259" key="6">
    <source>
        <dbReference type="SMART" id="SM01131"/>
    </source>
</evidence>